<feature type="region of interest" description="Disordered" evidence="1">
    <location>
        <begin position="41"/>
        <end position="89"/>
    </location>
</feature>
<accession>A0ABP1N2W8</accession>
<dbReference type="Proteomes" id="UP001642520">
    <property type="component" value="Unassembled WGS sequence"/>
</dbReference>
<sequence length="106" mass="11412">MSITRINAAMGNDTLSWRFGNIAFIIKKECHKGERAITSTMDSSITSTMDSSTTSTMDSSTTSTMDSSTTSTMDSSTTSTMDSSTASSSLTSLGLMMFPQRRLLHL</sequence>
<dbReference type="EMBL" id="CAXAJV020001283">
    <property type="protein sequence ID" value="CAL7935322.1"/>
    <property type="molecule type" value="Genomic_DNA"/>
</dbReference>
<evidence type="ECO:0000313" key="2">
    <source>
        <dbReference type="EMBL" id="CAL7935322.1"/>
    </source>
</evidence>
<name>A0ABP1N2W8_XYLVO</name>
<evidence type="ECO:0000313" key="3">
    <source>
        <dbReference type="Proteomes" id="UP001642520"/>
    </source>
</evidence>
<reference evidence="2 3" key="1">
    <citation type="submission" date="2024-08" db="EMBL/GenBank/DDBJ databases">
        <authorList>
            <person name="Will J Nash"/>
            <person name="Angela Man"/>
            <person name="Seanna McTaggart"/>
            <person name="Kendall Baker"/>
            <person name="Tom Barker"/>
            <person name="Leah Catchpole"/>
            <person name="Alex Durrant"/>
            <person name="Karim Gharbi"/>
            <person name="Naomi Irish"/>
            <person name="Gemy Kaithakottil"/>
            <person name="Debby Ku"/>
            <person name="Aaliyah Providence"/>
            <person name="Felix Shaw"/>
            <person name="David Swarbreck"/>
            <person name="Chris Watkins"/>
            <person name="Ann M. McCartney"/>
            <person name="Giulio Formenti"/>
            <person name="Alice Mouton"/>
            <person name="Noel Vella"/>
            <person name="Bjorn M von Reumont"/>
            <person name="Adriana Vella"/>
            <person name="Wilfried Haerty"/>
        </authorList>
    </citation>
    <scope>NUCLEOTIDE SEQUENCE [LARGE SCALE GENOMIC DNA]</scope>
</reference>
<comment type="caution">
    <text evidence="2">The sequence shown here is derived from an EMBL/GenBank/DDBJ whole genome shotgun (WGS) entry which is preliminary data.</text>
</comment>
<protein>
    <submittedName>
        <fullName evidence="2">Uncharacterized protein</fullName>
    </submittedName>
</protein>
<keyword evidence="3" id="KW-1185">Reference proteome</keyword>
<gene>
    <name evidence="2" type="ORF">XYLVIOL_LOCUS1521</name>
</gene>
<organism evidence="2 3">
    <name type="scientific">Xylocopa violacea</name>
    <name type="common">Violet carpenter bee</name>
    <name type="synonym">Apis violacea</name>
    <dbReference type="NCBI Taxonomy" id="135666"/>
    <lineage>
        <taxon>Eukaryota</taxon>
        <taxon>Metazoa</taxon>
        <taxon>Ecdysozoa</taxon>
        <taxon>Arthropoda</taxon>
        <taxon>Hexapoda</taxon>
        <taxon>Insecta</taxon>
        <taxon>Pterygota</taxon>
        <taxon>Neoptera</taxon>
        <taxon>Endopterygota</taxon>
        <taxon>Hymenoptera</taxon>
        <taxon>Apocrita</taxon>
        <taxon>Aculeata</taxon>
        <taxon>Apoidea</taxon>
        <taxon>Anthophila</taxon>
        <taxon>Apidae</taxon>
        <taxon>Xylocopa</taxon>
        <taxon>Xylocopa</taxon>
    </lineage>
</organism>
<evidence type="ECO:0000256" key="1">
    <source>
        <dbReference type="SAM" id="MobiDB-lite"/>
    </source>
</evidence>
<proteinExistence type="predicted"/>